<keyword evidence="5" id="KW-0804">Transcription</keyword>
<dbReference type="CDD" id="cd00383">
    <property type="entry name" value="trans_reg_C"/>
    <property type="match status" value="1"/>
</dbReference>
<dbReference type="EMBL" id="VSSQ01000041">
    <property type="protein sequence ID" value="MPL68365.1"/>
    <property type="molecule type" value="Genomic_DNA"/>
</dbReference>
<evidence type="ECO:0000256" key="1">
    <source>
        <dbReference type="ARBA" id="ARBA00022553"/>
    </source>
</evidence>
<dbReference type="GO" id="GO:0006355">
    <property type="term" value="P:regulation of DNA-templated transcription"/>
    <property type="evidence" value="ECO:0007669"/>
    <property type="project" value="InterPro"/>
</dbReference>
<name>A0A644TN21_9ZZZZ</name>
<evidence type="ECO:0000256" key="2">
    <source>
        <dbReference type="ARBA" id="ARBA00023012"/>
    </source>
</evidence>
<dbReference type="SUPFAM" id="SSF52172">
    <property type="entry name" value="CheY-like"/>
    <property type="match status" value="1"/>
</dbReference>
<dbReference type="GO" id="GO:0005829">
    <property type="term" value="C:cytosol"/>
    <property type="evidence" value="ECO:0007669"/>
    <property type="project" value="TreeGrafter"/>
</dbReference>
<dbReference type="PROSITE" id="PS51755">
    <property type="entry name" value="OMPR_PHOB"/>
    <property type="match status" value="1"/>
</dbReference>
<evidence type="ECO:0000259" key="6">
    <source>
        <dbReference type="PROSITE" id="PS50110"/>
    </source>
</evidence>
<keyword evidence="1" id="KW-0597">Phosphoprotein</keyword>
<keyword evidence="4" id="KW-0238">DNA-binding</keyword>
<dbReference type="PROSITE" id="PS50110">
    <property type="entry name" value="RESPONSE_REGULATORY"/>
    <property type="match status" value="1"/>
</dbReference>
<dbReference type="Gene3D" id="1.10.10.10">
    <property type="entry name" value="Winged helix-like DNA-binding domain superfamily/Winged helix DNA-binding domain"/>
    <property type="match status" value="1"/>
</dbReference>
<dbReference type="SMART" id="SM00862">
    <property type="entry name" value="Trans_reg_C"/>
    <property type="match status" value="1"/>
</dbReference>
<evidence type="ECO:0000256" key="3">
    <source>
        <dbReference type="ARBA" id="ARBA00023015"/>
    </source>
</evidence>
<dbReference type="InterPro" id="IPR036388">
    <property type="entry name" value="WH-like_DNA-bd_sf"/>
</dbReference>
<organism evidence="8">
    <name type="scientific">bioreactor metagenome</name>
    <dbReference type="NCBI Taxonomy" id="1076179"/>
    <lineage>
        <taxon>unclassified sequences</taxon>
        <taxon>metagenomes</taxon>
        <taxon>ecological metagenomes</taxon>
    </lineage>
</organism>
<dbReference type="InterPro" id="IPR011006">
    <property type="entry name" value="CheY-like_superfamily"/>
</dbReference>
<dbReference type="InterPro" id="IPR039420">
    <property type="entry name" value="WalR-like"/>
</dbReference>
<proteinExistence type="predicted"/>
<dbReference type="InterPro" id="IPR001867">
    <property type="entry name" value="OmpR/PhoB-type_DNA-bd"/>
</dbReference>
<dbReference type="PANTHER" id="PTHR48111">
    <property type="entry name" value="REGULATOR OF RPOS"/>
    <property type="match status" value="1"/>
</dbReference>
<dbReference type="AlphaFoldDB" id="A0A644TN21"/>
<keyword evidence="2" id="KW-0902">Two-component regulatory system</keyword>
<comment type="caution">
    <text evidence="8">The sequence shown here is derived from an EMBL/GenBank/DDBJ whole genome shotgun (WGS) entry which is preliminary data.</text>
</comment>
<reference evidence="8" key="1">
    <citation type="submission" date="2019-08" db="EMBL/GenBank/DDBJ databases">
        <authorList>
            <person name="Kucharzyk K."/>
            <person name="Murdoch R.W."/>
            <person name="Higgins S."/>
            <person name="Loffler F."/>
        </authorList>
    </citation>
    <scope>NUCLEOTIDE SEQUENCE</scope>
</reference>
<dbReference type="GO" id="GO:0032993">
    <property type="term" value="C:protein-DNA complex"/>
    <property type="evidence" value="ECO:0007669"/>
    <property type="project" value="TreeGrafter"/>
</dbReference>
<dbReference type="SMART" id="SM00448">
    <property type="entry name" value="REC"/>
    <property type="match status" value="1"/>
</dbReference>
<evidence type="ECO:0000313" key="8">
    <source>
        <dbReference type="EMBL" id="MPL68365.1"/>
    </source>
</evidence>
<dbReference type="GO" id="GO:0000156">
    <property type="term" value="F:phosphorelay response regulator activity"/>
    <property type="evidence" value="ECO:0007669"/>
    <property type="project" value="TreeGrafter"/>
</dbReference>
<feature type="domain" description="Response regulatory" evidence="6">
    <location>
        <begin position="2"/>
        <end position="116"/>
    </location>
</feature>
<feature type="domain" description="OmpR/PhoB-type" evidence="7">
    <location>
        <begin position="124"/>
        <end position="218"/>
    </location>
</feature>
<keyword evidence="3" id="KW-0805">Transcription regulation</keyword>
<dbReference type="Pfam" id="PF00072">
    <property type="entry name" value="Response_reg"/>
    <property type="match status" value="1"/>
</dbReference>
<dbReference type="Pfam" id="PF00486">
    <property type="entry name" value="Trans_reg_C"/>
    <property type="match status" value="1"/>
</dbReference>
<dbReference type="PANTHER" id="PTHR48111:SF21">
    <property type="entry name" value="DNA-BINDING DUAL MASTER TRANSCRIPTIONAL REGULATOR RPAA"/>
    <property type="match status" value="1"/>
</dbReference>
<evidence type="ECO:0000259" key="7">
    <source>
        <dbReference type="PROSITE" id="PS51755"/>
    </source>
</evidence>
<gene>
    <name evidence="8" type="primary">tcrA_3</name>
    <name evidence="8" type="ORF">SDC9_14086</name>
</gene>
<accession>A0A644TN21</accession>
<evidence type="ECO:0000256" key="5">
    <source>
        <dbReference type="ARBA" id="ARBA00023163"/>
    </source>
</evidence>
<dbReference type="InterPro" id="IPR001789">
    <property type="entry name" value="Sig_transdc_resp-reg_receiver"/>
</dbReference>
<dbReference type="GO" id="GO:0000976">
    <property type="term" value="F:transcription cis-regulatory region binding"/>
    <property type="evidence" value="ECO:0007669"/>
    <property type="project" value="TreeGrafter"/>
</dbReference>
<dbReference type="Gene3D" id="3.40.50.2300">
    <property type="match status" value="1"/>
</dbReference>
<protein>
    <submittedName>
        <fullName evidence="8">Transcriptional regulatory protein TcrA</fullName>
    </submittedName>
</protein>
<sequence>MKILLLEDDLILNEIIEEYLISQEHEVITAFSGNEAQDYLYSQTFDLLILDVNVPFVSGFELLKELRTQNIKTPTIFITSLNMVEDMQKGFDSGCDDYLKKPFELKELDLRINNIKRLFKITPKELINISKDTFLDIQNLLIIKNNQKIHLAKKECEVLQYLINSSKTVSIEELSLNLWAYEDNPNDSTIRTYIKNLRKILGEEKIINIRGVGYRFNKE</sequence>
<evidence type="ECO:0000256" key="4">
    <source>
        <dbReference type="ARBA" id="ARBA00023125"/>
    </source>
</evidence>